<keyword evidence="1" id="KW-0175">Coiled coil</keyword>
<feature type="region of interest" description="Disordered" evidence="2">
    <location>
        <begin position="17"/>
        <end position="54"/>
    </location>
</feature>
<evidence type="ECO:0000313" key="3">
    <source>
        <dbReference type="EMBL" id="EKD21405.1"/>
    </source>
</evidence>
<feature type="coiled-coil region" evidence="1">
    <location>
        <begin position="150"/>
        <end position="177"/>
    </location>
</feature>
<feature type="compositionally biased region" description="Basic and acidic residues" evidence="2">
    <location>
        <begin position="43"/>
        <end position="52"/>
    </location>
</feature>
<evidence type="ECO:0000256" key="2">
    <source>
        <dbReference type="SAM" id="MobiDB-lite"/>
    </source>
</evidence>
<dbReference type="InParanoid" id="K1WUQ0"/>
<name>K1WUQ0_MARBU</name>
<dbReference type="KEGG" id="mbe:MBM_00518"/>
<gene>
    <name evidence="3" type="ORF">MBM_00518</name>
</gene>
<organism evidence="3 4">
    <name type="scientific">Marssonina brunnea f. sp. multigermtubi (strain MB_m1)</name>
    <name type="common">Marssonina leaf spot fungus</name>
    <dbReference type="NCBI Taxonomy" id="1072389"/>
    <lineage>
        <taxon>Eukaryota</taxon>
        <taxon>Fungi</taxon>
        <taxon>Dikarya</taxon>
        <taxon>Ascomycota</taxon>
        <taxon>Pezizomycotina</taxon>
        <taxon>Leotiomycetes</taxon>
        <taxon>Helotiales</taxon>
        <taxon>Drepanopezizaceae</taxon>
        <taxon>Drepanopeziza</taxon>
    </lineage>
</organism>
<evidence type="ECO:0000313" key="4">
    <source>
        <dbReference type="Proteomes" id="UP000006753"/>
    </source>
</evidence>
<dbReference type="OrthoDB" id="4472872at2759"/>
<sequence length="191" mass="21022">MSGLKNLFLVAFPTKQKPAQDVEHAPTHHGNLEPPSNLSSVPTHDDFSRPDLDPSDSLNMFRHLTDILSHTSMAHSDGTLASGRRPAANLGITTRASAVESVATGVEEYRDRAERMEHMFGDKVKDLATEIGQRARMAEQVVHDTEARERVAVDGAVKEAKEQLERLEESARRKLGRPLTINVSHTGRGSI</sequence>
<keyword evidence="4" id="KW-1185">Reference proteome</keyword>
<protein>
    <submittedName>
        <fullName evidence="3">Uncharacterized protein</fullName>
    </submittedName>
</protein>
<evidence type="ECO:0000256" key="1">
    <source>
        <dbReference type="SAM" id="Coils"/>
    </source>
</evidence>
<reference evidence="3 4" key="1">
    <citation type="journal article" date="2012" name="BMC Genomics">
        <title>Sequencing the genome of Marssonina brunnea reveals fungus-poplar co-evolution.</title>
        <authorList>
            <person name="Zhu S."/>
            <person name="Cao Y.-Z."/>
            <person name="Jiang C."/>
            <person name="Tan B.-Y."/>
            <person name="Wang Z."/>
            <person name="Feng S."/>
            <person name="Zhang L."/>
            <person name="Su X.-H."/>
            <person name="Brejova B."/>
            <person name="Vinar T."/>
            <person name="Xu M."/>
            <person name="Wang M.-X."/>
            <person name="Zhang S.-G."/>
            <person name="Huang M.-R."/>
            <person name="Wu R."/>
            <person name="Zhou Y."/>
        </authorList>
    </citation>
    <scope>NUCLEOTIDE SEQUENCE [LARGE SCALE GENOMIC DNA]</scope>
    <source>
        <strain evidence="3 4">MB_m1</strain>
    </source>
</reference>
<dbReference type="EMBL" id="JH921428">
    <property type="protein sequence ID" value="EKD21405.1"/>
    <property type="molecule type" value="Genomic_DNA"/>
</dbReference>
<accession>K1WUQ0</accession>
<dbReference type="HOGENOM" id="CLU_1421684_0_0_1"/>
<dbReference type="AlphaFoldDB" id="K1WUQ0"/>
<dbReference type="Proteomes" id="UP000006753">
    <property type="component" value="Unassembled WGS sequence"/>
</dbReference>
<proteinExistence type="predicted"/>